<dbReference type="InterPro" id="IPR043129">
    <property type="entry name" value="ATPase_NBD"/>
</dbReference>
<keyword evidence="1" id="KW-0547">Nucleotide-binding</keyword>
<dbReference type="EMBL" id="MUKV01000003">
    <property type="protein sequence ID" value="OQS43217.1"/>
    <property type="molecule type" value="Genomic_DNA"/>
</dbReference>
<comment type="function">
    <text evidence="1">Catalyzes the specific phosphorylation of 1,6-anhydro-N-acetylmuramic acid (anhMurNAc) with the simultaneous cleavage of the 1,6-anhydro ring, generating MurNAc-6-P. Is required for the utilization of anhMurNAc either imported from the medium or derived from its own cell wall murein, and thus plays a role in cell wall recycling.</text>
</comment>
<comment type="pathway">
    <text evidence="1">Amino-sugar metabolism; 1,6-anhydro-N-acetylmuramate degradation.</text>
</comment>
<dbReference type="GO" id="GO:0005524">
    <property type="term" value="F:ATP binding"/>
    <property type="evidence" value="ECO:0007669"/>
    <property type="project" value="UniProtKB-UniRule"/>
</dbReference>
<dbReference type="GO" id="GO:0016773">
    <property type="term" value="F:phosphotransferase activity, alcohol group as acceptor"/>
    <property type="evidence" value="ECO:0007669"/>
    <property type="project" value="UniProtKB-UniRule"/>
</dbReference>
<dbReference type="RefSeq" id="WP_081554730.1">
    <property type="nucleotide sequence ID" value="NZ_MUKV01000003.1"/>
</dbReference>
<proteinExistence type="inferred from homology"/>
<dbReference type="EC" id="2.7.1.170" evidence="1"/>
<comment type="similarity">
    <text evidence="1">Belongs to the anhydro-N-acetylmuramic acid kinase family.</text>
</comment>
<dbReference type="GO" id="GO:0016301">
    <property type="term" value="F:kinase activity"/>
    <property type="evidence" value="ECO:0007669"/>
    <property type="project" value="UniProtKB-KW"/>
</dbReference>
<dbReference type="AlphaFoldDB" id="A0A1W0D868"/>
<dbReference type="Proteomes" id="UP000192721">
    <property type="component" value="Unassembled WGS sequence"/>
</dbReference>
<dbReference type="NCBIfam" id="NF007139">
    <property type="entry name" value="PRK09585.1-3"/>
    <property type="match status" value="1"/>
</dbReference>
<dbReference type="UniPathway" id="UPA00544"/>
<dbReference type="Pfam" id="PF03702">
    <property type="entry name" value="AnmK"/>
    <property type="match status" value="1"/>
</dbReference>
<comment type="catalytic activity">
    <reaction evidence="1">
        <text>1,6-anhydro-N-acetyl-beta-muramate + ATP + H2O = N-acetyl-D-muramate 6-phosphate + ADP + H(+)</text>
        <dbReference type="Rhea" id="RHEA:24952"/>
        <dbReference type="ChEBI" id="CHEBI:15377"/>
        <dbReference type="ChEBI" id="CHEBI:15378"/>
        <dbReference type="ChEBI" id="CHEBI:30616"/>
        <dbReference type="ChEBI" id="CHEBI:58690"/>
        <dbReference type="ChEBI" id="CHEBI:58722"/>
        <dbReference type="ChEBI" id="CHEBI:456216"/>
        <dbReference type="EC" id="2.7.1.170"/>
    </reaction>
</comment>
<keyword evidence="1 2" id="KW-0418">Kinase</keyword>
<organism evidence="2 3">
    <name type="scientific">Chromobacterium haemolyticum</name>
    <dbReference type="NCBI Taxonomy" id="394935"/>
    <lineage>
        <taxon>Bacteria</taxon>
        <taxon>Pseudomonadati</taxon>
        <taxon>Pseudomonadota</taxon>
        <taxon>Betaproteobacteria</taxon>
        <taxon>Neisseriales</taxon>
        <taxon>Chromobacteriaceae</taxon>
        <taxon>Chromobacterium</taxon>
    </lineage>
</organism>
<dbReference type="CDD" id="cd24050">
    <property type="entry name" value="ASKHA_NBD_ANMK"/>
    <property type="match status" value="1"/>
</dbReference>
<dbReference type="GO" id="GO:0097175">
    <property type="term" value="P:1,6-anhydro-N-acetyl-beta-muramic acid catabolic process"/>
    <property type="evidence" value="ECO:0007669"/>
    <property type="project" value="UniProtKB-UniRule"/>
</dbReference>
<dbReference type="SUPFAM" id="SSF53067">
    <property type="entry name" value="Actin-like ATPase domain"/>
    <property type="match status" value="1"/>
</dbReference>
<protein>
    <recommendedName>
        <fullName evidence="1">Anhydro-N-acetylmuramic acid kinase</fullName>
        <ecNumber evidence="1">2.7.1.170</ecNumber>
    </recommendedName>
    <alternativeName>
        <fullName evidence="1">AnhMurNAc kinase</fullName>
    </alternativeName>
</protein>
<reference evidence="2 3" key="1">
    <citation type="submission" date="2017-02" db="EMBL/GenBank/DDBJ databases">
        <title>Chromobacterium haemolyticum H5244.</title>
        <authorList>
            <person name="Gulvik C.A."/>
        </authorList>
    </citation>
    <scope>NUCLEOTIDE SEQUENCE [LARGE SCALE GENOMIC DNA]</scope>
    <source>
        <strain evidence="2 3">H5244</strain>
    </source>
</reference>
<dbReference type="InterPro" id="IPR005338">
    <property type="entry name" value="Anhydro_N_Ac-Mur_kinase"/>
</dbReference>
<dbReference type="PANTHER" id="PTHR30605">
    <property type="entry name" value="ANHYDRO-N-ACETYLMURAMIC ACID KINASE"/>
    <property type="match status" value="1"/>
</dbReference>
<evidence type="ECO:0000256" key="1">
    <source>
        <dbReference type="HAMAP-Rule" id="MF_01270"/>
    </source>
</evidence>
<keyword evidence="1" id="KW-0067">ATP-binding</keyword>
<keyword evidence="1" id="KW-0808">Transferase</keyword>
<name>A0A1W0D868_9NEIS</name>
<gene>
    <name evidence="1" type="primary">anmK</name>
    <name evidence="2" type="ORF">B0T45_04440</name>
</gene>
<dbReference type="PANTHER" id="PTHR30605:SF0">
    <property type="entry name" value="ANHYDRO-N-ACETYLMURAMIC ACID KINASE"/>
    <property type="match status" value="1"/>
</dbReference>
<evidence type="ECO:0000313" key="3">
    <source>
        <dbReference type="Proteomes" id="UP000192721"/>
    </source>
</evidence>
<keyword evidence="1" id="KW-0119">Carbohydrate metabolism</keyword>
<comment type="pathway">
    <text evidence="1">Cell wall biogenesis; peptidoglycan recycling.</text>
</comment>
<sequence length="365" mass="39212">MNQRLIGLMSGTSLDGVDAVLVRFNEQGALRVEADYFVAYPPRLHEQALALQAIGDNELDRAARLANELAELYAQAVNGLLAAEELKPADIAAVASHGQTIRHAPDAGYTWQIGNMARLAELTHIDVIADFRSRDLAAGGQGAPLVPAFHQAVFGAPEQNRVILNIGGISNLTRLHPNQAVIGFDCGPGNMLMDAWCLRHQGHPYDADGQWASQGVVESSLLQALLDEPFFRQPPPKSTGRDLFDLPWLEQKLLGRHVPAVDVQATLLELSARGIAQAIALHCPANQAIFVCGGGARNGALMRRLNALLPEQNIAGTAALGLPEHQVEAAAFAWLGWRFLRRLAGNLPEVTGAAGERVLGALYPK</sequence>
<dbReference type="GO" id="GO:0006040">
    <property type="term" value="P:amino sugar metabolic process"/>
    <property type="evidence" value="ECO:0007669"/>
    <property type="project" value="InterPro"/>
</dbReference>
<feature type="binding site" evidence="1">
    <location>
        <begin position="11"/>
        <end position="18"/>
    </location>
    <ligand>
        <name>ATP</name>
        <dbReference type="ChEBI" id="CHEBI:30616"/>
    </ligand>
</feature>
<accession>A0A1W0D868</accession>
<dbReference type="GO" id="GO:0009254">
    <property type="term" value="P:peptidoglycan turnover"/>
    <property type="evidence" value="ECO:0007669"/>
    <property type="project" value="UniProtKB-UniRule"/>
</dbReference>
<dbReference type="Gene3D" id="3.30.420.40">
    <property type="match status" value="2"/>
</dbReference>
<comment type="caution">
    <text evidence="2">The sequence shown here is derived from an EMBL/GenBank/DDBJ whole genome shotgun (WGS) entry which is preliminary data.</text>
</comment>
<dbReference type="UniPathway" id="UPA00343"/>
<dbReference type="HAMAP" id="MF_01270">
    <property type="entry name" value="AnhMurNAc_kinase"/>
    <property type="match status" value="1"/>
</dbReference>
<evidence type="ECO:0000313" key="2">
    <source>
        <dbReference type="EMBL" id="OQS43217.1"/>
    </source>
</evidence>